<feature type="region of interest" description="Disordered" evidence="4">
    <location>
        <begin position="258"/>
        <end position="304"/>
    </location>
</feature>
<evidence type="ECO:0000256" key="4">
    <source>
        <dbReference type="SAM" id="MobiDB-lite"/>
    </source>
</evidence>
<feature type="compositionally biased region" description="Basic residues" evidence="4">
    <location>
        <begin position="348"/>
        <end position="361"/>
    </location>
</feature>
<comment type="caution">
    <text evidence="6">The sequence shown here is derived from an EMBL/GenBank/DDBJ whole genome shotgun (WGS) entry which is preliminary data.</text>
</comment>
<dbReference type="GO" id="GO:0005634">
    <property type="term" value="C:nucleus"/>
    <property type="evidence" value="ECO:0007669"/>
    <property type="project" value="UniProtKB-UniRule"/>
</dbReference>
<proteinExistence type="predicted"/>
<evidence type="ECO:0000256" key="1">
    <source>
        <dbReference type="ARBA" id="ARBA00023125"/>
    </source>
</evidence>
<dbReference type="OrthoDB" id="2528040at2759"/>
<keyword evidence="7" id="KW-1185">Reference proteome</keyword>
<feature type="compositionally biased region" description="Low complexity" evidence="4">
    <location>
        <begin position="269"/>
        <end position="282"/>
    </location>
</feature>
<feature type="compositionally biased region" description="Polar residues" evidence="4">
    <location>
        <begin position="1"/>
        <end position="10"/>
    </location>
</feature>
<dbReference type="Proteomes" id="UP000777482">
    <property type="component" value="Unassembled WGS sequence"/>
</dbReference>
<feature type="region of interest" description="Disordered" evidence="4">
    <location>
        <begin position="339"/>
        <end position="391"/>
    </location>
</feature>
<dbReference type="Pfam" id="PF00505">
    <property type="entry name" value="HMG_box"/>
    <property type="match status" value="1"/>
</dbReference>
<feature type="region of interest" description="Disordered" evidence="4">
    <location>
        <begin position="1"/>
        <end position="84"/>
    </location>
</feature>
<dbReference type="AlphaFoldDB" id="A0A9P6W318"/>
<dbReference type="InterPro" id="IPR036910">
    <property type="entry name" value="HMG_box_dom_sf"/>
</dbReference>
<dbReference type="SMART" id="SM00398">
    <property type="entry name" value="HMG"/>
    <property type="match status" value="1"/>
</dbReference>
<feature type="compositionally biased region" description="Low complexity" evidence="4">
    <location>
        <begin position="41"/>
        <end position="52"/>
    </location>
</feature>
<feature type="compositionally biased region" description="Low complexity" evidence="4">
    <location>
        <begin position="19"/>
        <end position="32"/>
    </location>
</feature>
<dbReference type="PANTHER" id="PTHR10270:SF161">
    <property type="entry name" value="SEX-DETERMINING REGION Y PROTEIN"/>
    <property type="match status" value="1"/>
</dbReference>
<name>A0A9P6W318_RHOMI</name>
<feature type="DNA-binding region" description="HMG box" evidence="3">
    <location>
        <begin position="79"/>
        <end position="150"/>
    </location>
</feature>
<feature type="domain" description="HMG box" evidence="5">
    <location>
        <begin position="79"/>
        <end position="150"/>
    </location>
</feature>
<dbReference type="InterPro" id="IPR009071">
    <property type="entry name" value="HMG_box_dom"/>
</dbReference>
<keyword evidence="1 3" id="KW-0238">DNA-binding</keyword>
<dbReference type="GO" id="GO:0030154">
    <property type="term" value="P:cell differentiation"/>
    <property type="evidence" value="ECO:0007669"/>
    <property type="project" value="TreeGrafter"/>
</dbReference>
<dbReference type="EMBL" id="PUHQ01000038">
    <property type="protein sequence ID" value="KAG0661080.1"/>
    <property type="molecule type" value="Genomic_DNA"/>
</dbReference>
<organism evidence="6 7">
    <name type="scientific">Rhodotorula mucilaginosa</name>
    <name type="common">Yeast</name>
    <name type="synonym">Rhodotorula rubra</name>
    <dbReference type="NCBI Taxonomy" id="5537"/>
    <lineage>
        <taxon>Eukaryota</taxon>
        <taxon>Fungi</taxon>
        <taxon>Dikarya</taxon>
        <taxon>Basidiomycota</taxon>
        <taxon>Pucciniomycotina</taxon>
        <taxon>Microbotryomycetes</taxon>
        <taxon>Sporidiobolales</taxon>
        <taxon>Sporidiobolaceae</taxon>
        <taxon>Rhodotorula</taxon>
    </lineage>
</organism>
<keyword evidence="3" id="KW-0539">Nucleus</keyword>
<accession>A0A9P6W318</accession>
<dbReference type="PROSITE" id="PS50118">
    <property type="entry name" value="HMG_BOX_2"/>
    <property type="match status" value="1"/>
</dbReference>
<dbReference type="CDD" id="cd01389">
    <property type="entry name" value="HMG-box_ROX1-like"/>
    <property type="match status" value="1"/>
</dbReference>
<protein>
    <submittedName>
        <fullName evidence="6">Bromodomain-containing protein 4</fullName>
    </submittedName>
</protein>
<gene>
    <name evidence="6" type="primary">BRD4</name>
    <name evidence="6" type="ORF">C6P46_004187</name>
</gene>
<dbReference type="GO" id="GO:0000978">
    <property type="term" value="F:RNA polymerase II cis-regulatory region sequence-specific DNA binding"/>
    <property type="evidence" value="ECO:0007669"/>
    <property type="project" value="TreeGrafter"/>
</dbReference>
<evidence type="ECO:0000256" key="2">
    <source>
        <dbReference type="ARBA" id="ARBA00023163"/>
    </source>
</evidence>
<dbReference type="Gene3D" id="1.10.30.10">
    <property type="entry name" value="High mobility group box domain"/>
    <property type="match status" value="1"/>
</dbReference>
<evidence type="ECO:0000259" key="5">
    <source>
        <dbReference type="PROSITE" id="PS50118"/>
    </source>
</evidence>
<evidence type="ECO:0000313" key="6">
    <source>
        <dbReference type="EMBL" id="KAG0661080.1"/>
    </source>
</evidence>
<dbReference type="PANTHER" id="PTHR10270">
    <property type="entry name" value="SOX TRANSCRIPTION FACTOR"/>
    <property type="match status" value="1"/>
</dbReference>
<reference evidence="6 7" key="1">
    <citation type="submission" date="2020-11" db="EMBL/GenBank/DDBJ databases">
        <title>Kefir isolates.</title>
        <authorList>
            <person name="Marcisauskas S."/>
            <person name="Kim Y."/>
            <person name="Blasche S."/>
        </authorList>
    </citation>
    <scope>NUCLEOTIDE SEQUENCE [LARGE SCALE GENOMIC DNA]</scope>
    <source>
        <strain evidence="6 7">KR</strain>
    </source>
</reference>
<evidence type="ECO:0000313" key="7">
    <source>
        <dbReference type="Proteomes" id="UP000777482"/>
    </source>
</evidence>
<sequence length="448" mass="49818">MLRSSLSGWNTPRAPPTAPSARNDQQEQCQPQQLPPPPQPQQQQQQRQQPPQHLVRPTPTRTGSDPTAASRRGRPEGRPPRPMNAWLLFRTAQLKVLQRENPDGLRKSQGELSKLIAEMWKNCDHEIRQGYEDLARRRKEEFRLAYPDYRYGPSKEKPKLAKAPAPERSAARTRPRLHVDPPPPSASGSRLDEPTSAHAAQLSFPAEQQYSVSPISPATASALPTPVSAGAHSSSARTTFRYQTELSTYSADSAYHSGYMQPTPPMPSSAPASTSTFQSSPAYLGASIGSLAPPVEPQSRQPHDHFRRRASFVEGDYDHHATLSRHDYAPVGNGFAYELSSGGPLPPNHHRHHHHHHHRHPPPPPQQAESHYPSDRRYSASSHLPAPQPVYYSNTSEITRRAENGDAAILTPVSPRRSNYPYAAQSHLAEQAHDQHNGANLYLTRPAY</sequence>
<evidence type="ECO:0000256" key="3">
    <source>
        <dbReference type="PROSITE-ProRule" id="PRU00267"/>
    </source>
</evidence>
<feature type="compositionally biased region" description="Polar residues" evidence="4">
    <location>
        <begin position="206"/>
        <end position="219"/>
    </location>
</feature>
<dbReference type="InterPro" id="IPR050140">
    <property type="entry name" value="SRY-related_HMG-box_TF-like"/>
</dbReference>
<feature type="region of interest" description="Disordered" evidence="4">
    <location>
        <begin position="149"/>
        <end position="238"/>
    </location>
</feature>
<keyword evidence="2" id="KW-0804">Transcription</keyword>
<dbReference type="GO" id="GO:0001228">
    <property type="term" value="F:DNA-binding transcription activator activity, RNA polymerase II-specific"/>
    <property type="evidence" value="ECO:0007669"/>
    <property type="project" value="TreeGrafter"/>
</dbReference>
<dbReference type="SUPFAM" id="SSF47095">
    <property type="entry name" value="HMG-box"/>
    <property type="match status" value="1"/>
</dbReference>